<reference evidence="6" key="1">
    <citation type="submission" date="2009-08" db="EMBL/GenBank/DDBJ databases">
        <title>Annotation of Salpingoeca rosetta.</title>
        <authorList>
            <consortium name="The Broad Institute Genome Sequencing Platform"/>
            <person name="Russ C."/>
            <person name="Cuomo C."/>
            <person name="Burger G."/>
            <person name="Gray M.W."/>
            <person name="Holland P.W.H."/>
            <person name="King N."/>
            <person name="Lang F.B.F."/>
            <person name="Roger A.J."/>
            <person name="Ruiz-Trillo I."/>
            <person name="Young S.K."/>
            <person name="Zeng Q."/>
            <person name="Gargeya S."/>
            <person name="Alvarado L."/>
            <person name="Berlin A."/>
            <person name="Chapman S.B."/>
            <person name="Chen Z."/>
            <person name="Freedman E."/>
            <person name="Gellesch M."/>
            <person name="Goldberg J."/>
            <person name="Griggs A."/>
            <person name="Gujja S."/>
            <person name="Heilman E."/>
            <person name="Heiman D."/>
            <person name="Howarth C."/>
            <person name="Mehta T."/>
            <person name="Neiman D."/>
            <person name="Pearson M."/>
            <person name="Roberts A."/>
            <person name="Saif S."/>
            <person name="Shea T."/>
            <person name="Shenoy N."/>
            <person name="Sisk P."/>
            <person name="Stolte C."/>
            <person name="Sykes S."/>
            <person name="White J."/>
            <person name="Yandava C."/>
            <person name="Haas B."/>
            <person name="Nusbaum C."/>
            <person name="Birren B."/>
        </authorList>
    </citation>
    <scope>NUCLEOTIDE SEQUENCE [LARGE SCALE GENOMIC DNA]</scope>
    <source>
        <strain evidence="6">ATCC 50818</strain>
    </source>
</reference>
<dbReference type="PROSITE" id="PS51257">
    <property type="entry name" value="PROKAR_LIPOPROTEIN"/>
    <property type="match status" value="1"/>
</dbReference>
<keyword evidence="4" id="KW-1133">Transmembrane helix</keyword>
<evidence type="ECO:0000256" key="4">
    <source>
        <dbReference type="SAM" id="Phobius"/>
    </source>
</evidence>
<evidence type="ECO:0000256" key="2">
    <source>
        <dbReference type="ARBA" id="ARBA00022525"/>
    </source>
</evidence>
<feature type="region of interest" description="Disordered" evidence="3">
    <location>
        <begin position="1"/>
        <end position="61"/>
    </location>
</feature>
<evidence type="ECO:0000256" key="3">
    <source>
        <dbReference type="SAM" id="MobiDB-lite"/>
    </source>
</evidence>
<dbReference type="InterPro" id="IPR000885">
    <property type="entry name" value="Fib_collagen_C"/>
</dbReference>
<gene>
    <name evidence="6" type="ORF">PTSG_11789</name>
</gene>
<dbReference type="InterPro" id="IPR052817">
    <property type="entry name" value="MIT_domain_contain_protein1"/>
</dbReference>
<dbReference type="GO" id="GO:0005201">
    <property type="term" value="F:extracellular matrix structural constituent"/>
    <property type="evidence" value="ECO:0007669"/>
    <property type="project" value="InterPro"/>
</dbReference>
<dbReference type="OrthoDB" id="8939548at2759"/>
<dbReference type="SUPFAM" id="SSF56496">
    <property type="entry name" value="Fibrinogen C-terminal domain-like"/>
    <property type="match status" value="1"/>
</dbReference>
<accession>F2TZ55</accession>
<feature type="transmembrane region" description="Helical" evidence="4">
    <location>
        <begin position="61"/>
        <end position="85"/>
    </location>
</feature>
<feature type="domain" description="Fibrillar collagen NC1" evidence="5">
    <location>
        <begin position="637"/>
        <end position="865"/>
    </location>
</feature>
<dbReference type="AlphaFoldDB" id="F2TZ55"/>
<dbReference type="PROSITE" id="PS51461">
    <property type="entry name" value="NC1_FIB"/>
    <property type="match status" value="2"/>
</dbReference>
<dbReference type="Proteomes" id="UP000007799">
    <property type="component" value="Unassembled WGS sequence"/>
</dbReference>
<dbReference type="InParanoid" id="F2TZ55"/>
<dbReference type="PANTHER" id="PTHR21222:SF1">
    <property type="entry name" value="MIT DOMAIN-CONTAINING PROTEIN 1"/>
    <property type="match status" value="1"/>
</dbReference>
<dbReference type="KEGG" id="sre:PTSG_11789"/>
<evidence type="ECO:0000313" key="6">
    <source>
        <dbReference type="EMBL" id="EGD78879.1"/>
    </source>
</evidence>
<dbReference type="PANTHER" id="PTHR21222">
    <property type="entry name" value="MIT DOMAIN-CONTAINING PROTEIN 1"/>
    <property type="match status" value="1"/>
</dbReference>
<comment type="subcellular location">
    <subcellularLocation>
        <location evidence="1">Secreted</location>
    </subcellularLocation>
</comment>
<dbReference type="OMA" id="TEMHARN"/>
<dbReference type="eggNOG" id="KOG3544">
    <property type="taxonomic scope" value="Eukaryota"/>
</dbReference>
<keyword evidence="7" id="KW-1185">Reference proteome</keyword>
<feature type="domain" description="Fibrillar collagen NC1" evidence="5">
    <location>
        <begin position="314"/>
        <end position="547"/>
    </location>
</feature>
<dbReference type="Gene3D" id="2.60.120.1000">
    <property type="match status" value="3"/>
</dbReference>
<dbReference type="Pfam" id="PF01410">
    <property type="entry name" value="COLFI"/>
    <property type="match status" value="2"/>
</dbReference>
<dbReference type="EMBL" id="GL832957">
    <property type="protein sequence ID" value="EGD78879.1"/>
    <property type="molecule type" value="Genomic_DNA"/>
</dbReference>
<evidence type="ECO:0000256" key="1">
    <source>
        <dbReference type="ARBA" id="ARBA00004613"/>
    </source>
</evidence>
<proteinExistence type="predicted"/>
<sequence length="865" mass="92308">MRGQQLDEQLTQSEHGSGPHTVSASSACVATEKPGRYRRKAGEGGAGGQERRSGSRGHRRAATAATTATALRAVVLLGWLAVALLHVAVGTQVSGGDGYCHLNAGDFSEYPVAHNCSSVPPNGVCVVECDVSAGFEGGPMTVFCGPTGQPVPFRQLVCTALENQIVTSAEGIRIVAYQGDVIAQAGGREVGVNAMNERLMGVESTIASTLNVNTTSLAMEVSQLAAERLPTRVSTLASGLASVASDAAHNTSQLRSELQERALKQDVEAALSNLAQNITTARTSLASEIGALQARADDHDGNIANHEDRLSSVESAIAALPPALTKINAVTSGIGSASRPGRTCSHIAFERSPEMLPDGPYWIDPNGGSIADAFQAFCNMTAGGETVIAPAANVTFMDYRDGSVPEERAWFASPSFGGSRFTYEIADDQLNALIQHSTSARQTATFSCRGVVIWKTPGGSIDPNFAAWFRAFQDTDDSLIWKPYSSVFPAPQVPLDDCSLNSGSSRLTTMFEFETNSPQFLPIVDISLTDDGASEYWGLDYGPVSFSYDFPDGRTCGTRVYPSGAIFRSKTDNTGVYWTHPSRFVSQSVVLEPIITHDGCATNDIHTAAHASFVFATTNALALPIQDIALFDHGSASELIGFGFGATRFKLDFTRTPRGASASNPARTCADILVHTANPADGWYWIAPTASAAPAYLACDFTNGGWTGIPPTRRIRLSSSWFSSSPPGQHWWFSSVSGGFEVPYPISPMFLTALRRMSVEAKQEIVIHCGDYAVWYGTTHGSALGTSAMFKSDTITWSASSDNDALPTVDYVSDACRFDFTEESTTPFQLRTFNTAALPIIDVAVYAYDATNKLFGADIGIAWFR</sequence>
<keyword evidence="4" id="KW-0472">Membrane</keyword>
<dbReference type="GeneID" id="16078428"/>
<dbReference type="RefSeq" id="XP_004997835.1">
    <property type="nucleotide sequence ID" value="XM_004997778.1"/>
</dbReference>
<protein>
    <recommendedName>
        <fullName evidence="5">Fibrillar collagen NC1 domain-containing protein</fullName>
    </recommendedName>
</protein>
<keyword evidence="2" id="KW-0964">Secreted</keyword>
<feature type="compositionally biased region" description="Polar residues" evidence="3">
    <location>
        <begin position="1"/>
        <end position="28"/>
    </location>
</feature>
<name>F2TZ55_SALR5</name>
<evidence type="ECO:0000259" key="5">
    <source>
        <dbReference type="PROSITE" id="PS51461"/>
    </source>
</evidence>
<dbReference type="SMART" id="SM00038">
    <property type="entry name" value="COLFI"/>
    <property type="match status" value="1"/>
</dbReference>
<evidence type="ECO:0000313" key="7">
    <source>
        <dbReference type="Proteomes" id="UP000007799"/>
    </source>
</evidence>
<keyword evidence="4" id="KW-0812">Transmembrane</keyword>
<dbReference type="InterPro" id="IPR036056">
    <property type="entry name" value="Fibrinogen-like_C"/>
</dbReference>
<dbReference type="GO" id="GO:0005576">
    <property type="term" value="C:extracellular region"/>
    <property type="evidence" value="ECO:0007669"/>
    <property type="project" value="UniProtKB-SubCell"/>
</dbReference>
<organism evidence="7">
    <name type="scientific">Salpingoeca rosetta (strain ATCC 50818 / BSB-021)</name>
    <dbReference type="NCBI Taxonomy" id="946362"/>
    <lineage>
        <taxon>Eukaryota</taxon>
        <taxon>Choanoflagellata</taxon>
        <taxon>Craspedida</taxon>
        <taxon>Salpingoecidae</taxon>
        <taxon>Salpingoeca</taxon>
    </lineage>
</organism>